<name>A0A7C2PDJ6_UNCW3</name>
<dbReference type="InterPro" id="IPR051198">
    <property type="entry name" value="BchE-like"/>
</dbReference>
<comment type="caution">
    <text evidence="7">The sequence shown here is derived from an EMBL/GenBank/DDBJ whole genome shotgun (WGS) entry which is preliminary data.</text>
</comment>
<dbReference type="PANTHER" id="PTHR43409">
    <property type="entry name" value="ANAEROBIC MAGNESIUM-PROTOPORPHYRIN IX MONOMETHYL ESTER CYCLASE-RELATED"/>
    <property type="match status" value="1"/>
</dbReference>
<keyword evidence="4" id="KW-0408">Iron</keyword>
<comment type="cofactor">
    <cofactor evidence="1">
        <name>[4Fe-4S] cluster</name>
        <dbReference type="ChEBI" id="CHEBI:49883"/>
    </cofactor>
</comment>
<dbReference type="EMBL" id="DSOL01000100">
    <property type="protein sequence ID" value="HEN27718.1"/>
    <property type="molecule type" value="Genomic_DNA"/>
</dbReference>
<accession>A0A7C2PDJ6</accession>
<dbReference type="AlphaFoldDB" id="A0A7C2PDJ6"/>
<evidence type="ECO:0000256" key="3">
    <source>
        <dbReference type="ARBA" id="ARBA00022723"/>
    </source>
</evidence>
<dbReference type="SUPFAM" id="SSF102114">
    <property type="entry name" value="Radical SAM enzymes"/>
    <property type="match status" value="1"/>
</dbReference>
<evidence type="ECO:0000256" key="2">
    <source>
        <dbReference type="ARBA" id="ARBA00022691"/>
    </source>
</evidence>
<dbReference type="Pfam" id="PF02310">
    <property type="entry name" value="B12-binding"/>
    <property type="match status" value="1"/>
</dbReference>
<keyword evidence="5" id="KW-0411">Iron-sulfur</keyword>
<evidence type="ECO:0000259" key="6">
    <source>
        <dbReference type="Pfam" id="PF02310"/>
    </source>
</evidence>
<dbReference type="PANTHER" id="PTHR43409:SF15">
    <property type="entry name" value="PUTATIVE-RELATED"/>
    <property type="match status" value="1"/>
</dbReference>
<organism evidence="7">
    <name type="scientific">candidate division WOR-3 bacterium</name>
    <dbReference type="NCBI Taxonomy" id="2052148"/>
    <lineage>
        <taxon>Bacteria</taxon>
        <taxon>Bacteria division WOR-3</taxon>
    </lineage>
</organism>
<dbReference type="GO" id="GO:0046872">
    <property type="term" value="F:metal ion binding"/>
    <property type="evidence" value="ECO:0007669"/>
    <property type="project" value="UniProtKB-KW"/>
</dbReference>
<dbReference type="InterPro" id="IPR006158">
    <property type="entry name" value="Cobalamin-bd"/>
</dbReference>
<evidence type="ECO:0000313" key="7">
    <source>
        <dbReference type="EMBL" id="HEN27718.1"/>
    </source>
</evidence>
<protein>
    <submittedName>
        <fullName evidence="7">Fe-S oxidoreductase</fullName>
    </submittedName>
</protein>
<feature type="domain" description="B12-binding" evidence="6">
    <location>
        <begin position="23"/>
        <end position="113"/>
    </location>
</feature>
<keyword evidence="2" id="KW-0949">S-adenosyl-L-methionine</keyword>
<evidence type="ECO:0000256" key="4">
    <source>
        <dbReference type="ARBA" id="ARBA00023004"/>
    </source>
</evidence>
<proteinExistence type="predicted"/>
<dbReference type="GO" id="GO:0051536">
    <property type="term" value="F:iron-sulfur cluster binding"/>
    <property type="evidence" value="ECO:0007669"/>
    <property type="project" value="UniProtKB-KW"/>
</dbReference>
<evidence type="ECO:0000256" key="5">
    <source>
        <dbReference type="ARBA" id="ARBA00023014"/>
    </source>
</evidence>
<keyword evidence="3" id="KW-0479">Metal-binding</keyword>
<reference evidence="7" key="1">
    <citation type="journal article" date="2020" name="mSystems">
        <title>Genome- and Community-Level Interaction Insights into Carbon Utilization and Element Cycling Functions of Hydrothermarchaeota in Hydrothermal Sediment.</title>
        <authorList>
            <person name="Zhou Z."/>
            <person name="Liu Y."/>
            <person name="Xu W."/>
            <person name="Pan J."/>
            <person name="Luo Z.H."/>
            <person name="Li M."/>
        </authorList>
    </citation>
    <scope>NUCLEOTIDE SEQUENCE [LARGE SCALE GENOMIC DNA]</scope>
    <source>
        <strain evidence="7">SpSt-34</strain>
    </source>
</reference>
<sequence>MKILLVQPEFPRAPKSRYFNLFLPIGLLKLASYYRKKGHQVKLVEGNKILEDFYPDKIMITSLFTYWAEHVKKCVEFYKSKFPNAEVIVGGIYASLLPEHCKEFTGCDQVFVGIHKSAERCRPAYDLLFNSDPPYQIIHTTRGCIRNCPFCGVWKIENKLTFKKTIKKEVCSNKLIFFDNNLLANPFIKNILNELANLKWRGKPIKCEAVCGIDYRILLKNPELTILLKRARFEKIRIAWDWHYDEHEEIEKALKLLTSAGYRSKDIFIFMIYNWEIPFYEMERKRIKCWQWKVQIADCRYRPLNQTYDNYDITKQQTTEDYYIHPKWTDAEVKQFRKNVRRQNICVRFNLQYYSRILEKRLLPPAEILRLKKLSPEEARKRLIDVWDPSQITYPSAFDLKTQVEVKCK</sequence>
<dbReference type="GO" id="GO:0005829">
    <property type="term" value="C:cytosol"/>
    <property type="evidence" value="ECO:0007669"/>
    <property type="project" value="TreeGrafter"/>
</dbReference>
<dbReference type="Gene3D" id="3.40.50.280">
    <property type="entry name" value="Cobalamin-binding domain"/>
    <property type="match status" value="1"/>
</dbReference>
<evidence type="ECO:0000256" key="1">
    <source>
        <dbReference type="ARBA" id="ARBA00001966"/>
    </source>
</evidence>
<dbReference type="InterPro" id="IPR058240">
    <property type="entry name" value="rSAM_sf"/>
</dbReference>
<gene>
    <name evidence="7" type="ORF">ENQ77_03465</name>
</gene>
<dbReference type="GO" id="GO:0031419">
    <property type="term" value="F:cobalamin binding"/>
    <property type="evidence" value="ECO:0007669"/>
    <property type="project" value="InterPro"/>
</dbReference>